<name>A0A810MXA1_9ACTN</name>
<keyword evidence="3" id="KW-1185">Reference proteome</keyword>
<evidence type="ECO:0008006" key="4">
    <source>
        <dbReference type="Google" id="ProtNLM"/>
    </source>
</evidence>
<feature type="region of interest" description="Disordered" evidence="1">
    <location>
        <begin position="71"/>
        <end position="98"/>
    </location>
</feature>
<dbReference type="RefSeq" id="WP_212824394.1">
    <property type="nucleotide sequence ID" value="NZ_AP023359.1"/>
</dbReference>
<sequence>MSTYTLREVAEKTGLSLRSIEKGCRDGTIGHLPKCDGTIRVHRRMTQTQIDKLLADRTKQAVQFVAAPTREPVDELEEARRMSRERANRNGLRRRGAV</sequence>
<feature type="compositionally biased region" description="Basic and acidic residues" evidence="1">
    <location>
        <begin position="78"/>
        <end position="88"/>
    </location>
</feature>
<dbReference type="EMBL" id="AP023359">
    <property type="protein sequence ID" value="BCJ65124.1"/>
    <property type="molecule type" value="Genomic_DNA"/>
</dbReference>
<organism evidence="2 3">
    <name type="scientific">Polymorphospora rubra</name>
    <dbReference type="NCBI Taxonomy" id="338584"/>
    <lineage>
        <taxon>Bacteria</taxon>
        <taxon>Bacillati</taxon>
        <taxon>Actinomycetota</taxon>
        <taxon>Actinomycetes</taxon>
        <taxon>Micromonosporales</taxon>
        <taxon>Micromonosporaceae</taxon>
        <taxon>Polymorphospora</taxon>
    </lineage>
</organism>
<evidence type="ECO:0000313" key="2">
    <source>
        <dbReference type="EMBL" id="BCJ65124.1"/>
    </source>
</evidence>
<dbReference type="Proteomes" id="UP000680866">
    <property type="component" value="Chromosome"/>
</dbReference>
<dbReference type="AlphaFoldDB" id="A0A810MXA1"/>
<evidence type="ECO:0000256" key="1">
    <source>
        <dbReference type="SAM" id="MobiDB-lite"/>
    </source>
</evidence>
<reference evidence="2" key="1">
    <citation type="submission" date="2020-08" db="EMBL/GenBank/DDBJ databases">
        <title>Whole genome shotgun sequence of Polymorphospora rubra NBRC 101157.</title>
        <authorList>
            <person name="Komaki H."/>
            <person name="Tamura T."/>
        </authorList>
    </citation>
    <scope>NUCLEOTIDE SEQUENCE</scope>
    <source>
        <strain evidence="2">NBRC 101157</strain>
    </source>
</reference>
<accession>A0A810MXA1</accession>
<dbReference type="KEGG" id="pry:Prubr_21450"/>
<protein>
    <recommendedName>
        <fullName evidence="4">Helix-turn-helix domain-containing protein</fullName>
    </recommendedName>
</protein>
<evidence type="ECO:0000313" key="3">
    <source>
        <dbReference type="Proteomes" id="UP000680866"/>
    </source>
</evidence>
<proteinExistence type="predicted"/>
<gene>
    <name evidence="2" type="ORF">Prubr_21450</name>
</gene>